<keyword evidence="2" id="KW-1185">Reference proteome</keyword>
<dbReference type="InterPro" id="IPR011990">
    <property type="entry name" value="TPR-like_helical_dom_sf"/>
</dbReference>
<dbReference type="SUPFAM" id="SSF48452">
    <property type="entry name" value="TPR-like"/>
    <property type="match status" value="1"/>
</dbReference>
<sequence length="230" mass="25468">MKTSMNLHSTVSKQNISVSRFLHIVLFLLVALPLSSRATDKYTEAMQKNIQAVYTQQTVAELQNTVNTLERIGTAEKSKWEPFYYASFGYVMMANREKDGAKKDGYLDQATTALDKAKALQQGDSEITALEGFIHMIRVTVDPATRGQQYSGLATQSFHKAVALNPENPRALALLAQMQYGTAQFFGSSTEEACGTLNKSLEKFETFKATSELAPQWGKGMAMGLKEKCK</sequence>
<dbReference type="Gene3D" id="1.25.40.10">
    <property type="entry name" value="Tetratricopeptide repeat domain"/>
    <property type="match status" value="1"/>
</dbReference>
<dbReference type="RefSeq" id="WP_202013429.1">
    <property type="nucleotide sequence ID" value="NZ_JAERRB010000008.1"/>
</dbReference>
<name>A0ABS1KYV4_9BACT</name>
<dbReference type="EMBL" id="JAERRB010000008">
    <property type="protein sequence ID" value="MBL0743872.1"/>
    <property type="molecule type" value="Genomic_DNA"/>
</dbReference>
<reference evidence="1 2" key="1">
    <citation type="submission" date="2021-01" db="EMBL/GenBank/DDBJ databases">
        <title>Chryseolinea sp. Jin1 Genome sequencing and assembly.</title>
        <authorList>
            <person name="Kim I."/>
        </authorList>
    </citation>
    <scope>NUCLEOTIDE SEQUENCE [LARGE SCALE GENOMIC DNA]</scope>
    <source>
        <strain evidence="1 2">Jin1</strain>
    </source>
</reference>
<comment type="caution">
    <text evidence="1">The sequence shown here is derived from an EMBL/GenBank/DDBJ whole genome shotgun (WGS) entry which is preliminary data.</text>
</comment>
<evidence type="ECO:0000313" key="2">
    <source>
        <dbReference type="Proteomes" id="UP000613030"/>
    </source>
</evidence>
<gene>
    <name evidence="1" type="ORF">JI741_21755</name>
</gene>
<protein>
    <recommendedName>
        <fullName evidence="3">Tetratricopeptide repeat protein</fullName>
    </recommendedName>
</protein>
<organism evidence="1 2">
    <name type="scientific">Chryseolinea lacunae</name>
    <dbReference type="NCBI Taxonomy" id="2801331"/>
    <lineage>
        <taxon>Bacteria</taxon>
        <taxon>Pseudomonadati</taxon>
        <taxon>Bacteroidota</taxon>
        <taxon>Cytophagia</taxon>
        <taxon>Cytophagales</taxon>
        <taxon>Fulvivirgaceae</taxon>
        <taxon>Chryseolinea</taxon>
    </lineage>
</organism>
<proteinExistence type="predicted"/>
<evidence type="ECO:0000313" key="1">
    <source>
        <dbReference type="EMBL" id="MBL0743872.1"/>
    </source>
</evidence>
<dbReference type="Proteomes" id="UP000613030">
    <property type="component" value="Unassembled WGS sequence"/>
</dbReference>
<accession>A0ABS1KYV4</accession>
<evidence type="ECO:0008006" key="3">
    <source>
        <dbReference type="Google" id="ProtNLM"/>
    </source>
</evidence>